<feature type="non-terminal residue" evidence="3">
    <location>
        <position position="157"/>
    </location>
</feature>
<keyword evidence="2" id="KW-0732">Signal</keyword>
<dbReference type="InterPro" id="IPR006311">
    <property type="entry name" value="TAT_signal"/>
</dbReference>
<dbReference type="EMBL" id="AEJB01000690">
    <property type="protein sequence ID" value="ELP61345.1"/>
    <property type="molecule type" value="Genomic_DNA"/>
</dbReference>
<organism evidence="3 4">
    <name type="scientific">Streptomyces turgidiscabies (strain Car8)</name>
    <dbReference type="NCBI Taxonomy" id="698760"/>
    <lineage>
        <taxon>Bacteria</taxon>
        <taxon>Bacillati</taxon>
        <taxon>Actinomycetota</taxon>
        <taxon>Actinomycetes</taxon>
        <taxon>Kitasatosporales</taxon>
        <taxon>Streptomycetaceae</taxon>
        <taxon>Streptomyces</taxon>
    </lineage>
</organism>
<comment type="caution">
    <text evidence="3">The sequence shown here is derived from an EMBL/GenBank/DDBJ whole genome shotgun (WGS) entry which is preliminary data.</text>
</comment>
<dbReference type="AlphaFoldDB" id="L7ESH6"/>
<proteinExistence type="predicted"/>
<gene>
    <name evidence="3" type="ORF">STRTUCAR8_06903</name>
</gene>
<protein>
    <recommendedName>
        <fullName evidence="5">Peptidase inhibitor family I36</fullName>
    </recommendedName>
</protein>
<sequence>MSEHRSTHRSTPRRFKSLFAVLAVSAAAATALAVPTSASAAVATAAAVDCASGDVCFWSGANFTGHKCSWDAADPDWQGGSTRCSWAATTNVKSGVERRHQLVHRRRLLPGRRLQRPYRLHPAAARRQPGRHLQAPLPQVDQRQLRLSPGARPRARG</sequence>
<evidence type="ECO:0000256" key="2">
    <source>
        <dbReference type="SAM" id="SignalP"/>
    </source>
</evidence>
<accession>L7ESH6</accession>
<evidence type="ECO:0000256" key="1">
    <source>
        <dbReference type="SAM" id="MobiDB-lite"/>
    </source>
</evidence>
<dbReference type="Proteomes" id="UP000010931">
    <property type="component" value="Unassembled WGS sequence"/>
</dbReference>
<dbReference type="PROSITE" id="PS51318">
    <property type="entry name" value="TAT"/>
    <property type="match status" value="1"/>
</dbReference>
<evidence type="ECO:0000313" key="3">
    <source>
        <dbReference type="EMBL" id="ELP61345.1"/>
    </source>
</evidence>
<keyword evidence="4" id="KW-1185">Reference proteome</keyword>
<evidence type="ECO:0008006" key="5">
    <source>
        <dbReference type="Google" id="ProtNLM"/>
    </source>
</evidence>
<dbReference type="Pfam" id="PF03995">
    <property type="entry name" value="Inhibitor_I36"/>
    <property type="match status" value="1"/>
</dbReference>
<feature type="region of interest" description="Disordered" evidence="1">
    <location>
        <begin position="124"/>
        <end position="157"/>
    </location>
</feature>
<name>L7ESH6_STRT8</name>
<feature type="chain" id="PRO_5003972852" description="Peptidase inhibitor family I36" evidence="2">
    <location>
        <begin position="41"/>
        <end position="157"/>
    </location>
</feature>
<reference evidence="3 4" key="1">
    <citation type="journal article" date="2011" name="Plasmid">
        <title>Streptomyces turgidiscabies Car8 contains a modular pathogenicity island that shares virulence genes with other actinobacterial plant pathogens.</title>
        <authorList>
            <person name="Huguet-Tapia J.C."/>
            <person name="Badger J.H."/>
            <person name="Loria R."/>
            <person name="Pettis G.S."/>
        </authorList>
    </citation>
    <scope>NUCLEOTIDE SEQUENCE [LARGE SCALE GENOMIC DNA]</scope>
    <source>
        <strain evidence="3 4">Car8</strain>
    </source>
</reference>
<evidence type="ECO:0000313" key="4">
    <source>
        <dbReference type="Proteomes" id="UP000010931"/>
    </source>
</evidence>
<feature type="signal peptide" evidence="2">
    <location>
        <begin position="1"/>
        <end position="40"/>
    </location>
</feature>